<proteinExistence type="inferred from homology"/>
<dbReference type="GO" id="GO:0003677">
    <property type="term" value="F:DNA binding"/>
    <property type="evidence" value="ECO:0007669"/>
    <property type="project" value="UniProtKB-KW"/>
</dbReference>
<keyword evidence="3" id="KW-0233">DNA recombination</keyword>
<dbReference type="PANTHER" id="PTHR30349">
    <property type="entry name" value="PHAGE INTEGRASE-RELATED"/>
    <property type="match status" value="1"/>
</dbReference>
<evidence type="ECO:0000256" key="1">
    <source>
        <dbReference type="ARBA" id="ARBA00008857"/>
    </source>
</evidence>
<dbReference type="Pfam" id="PF17293">
    <property type="entry name" value="Arm-DNA-bind_5"/>
    <property type="match status" value="1"/>
</dbReference>
<dbReference type="OrthoDB" id="1098628at2"/>
<keyword evidence="2" id="KW-0238">DNA-binding</keyword>
<name>A0A238XJC5_9FLAO</name>
<evidence type="ECO:0000313" key="5">
    <source>
        <dbReference type="EMBL" id="SNR58681.1"/>
    </source>
</evidence>
<dbReference type="Pfam" id="PF00589">
    <property type="entry name" value="Phage_integrase"/>
    <property type="match status" value="1"/>
</dbReference>
<dbReference type="RefSeq" id="WP_089378170.1">
    <property type="nucleotide sequence ID" value="NZ_FZNX01000003.1"/>
</dbReference>
<dbReference type="GO" id="GO:0006310">
    <property type="term" value="P:DNA recombination"/>
    <property type="evidence" value="ECO:0007669"/>
    <property type="project" value="UniProtKB-KW"/>
</dbReference>
<dbReference type="InterPro" id="IPR011010">
    <property type="entry name" value="DNA_brk_join_enz"/>
</dbReference>
<evidence type="ECO:0000313" key="6">
    <source>
        <dbReference type="Proteomes" id="UP000198412"/>
    </source>
</evidence>
<dbReference type="PANTHER" id="PTHR30349:SF64">
    <property type="entry name" value="PROPHAGE INTEGRASE INTD-RELATED"/>
    <property type="match status" value="1"/>
</dbReference>
<dbReference type="Gene3D" id="1.10.150.130">
    <property type="match status" value="1"/>
</dbReference>
<evidence type="ECO:0000256" key="3">
    <source>
        <dbReference type="ARBA" id="ARBA00023172"/>
    </source>
</evidence>
<keyword evidence="6" id="KW-1185">Reference proteome</keyword>
<dbReference type="InterPro" id="IPR025269">
    <property type="entry name" value="SAM-like_dom"/>
</dbReference>
<dbReference type="AlphaFoldDB" id="A0A238XJC5"/>
<protein>
    <submittedName>
        <fullName evidence="5">Site-specific recombinase XerD</fullName>
    </submittedName>
</protein>
<dbReference type="PROSITE" id="PS51898">
    <property type="entry name" value="TYR_RECOMBINASE"/>
    <property type="match status" value="1"/>
</dbReference>
<accession>A0A238XJC5</accession>
<dbReference type="SUPFAM" id="SSF56349">
    <property type="entry name" value="DNA breaking-rejoining enzymes"/>
    <property type="match status" value="1"/>
</dbReference>
<sequence>MIKTFFYLKTDKQNNEGESPIYAKISLQGKTTTLSTRKFISKERWMSTNKLRNTLRIITEKNSKTALDLIETKIESIYYELSKNNLGTTLLDVKHKLNNKDSQTEENDILNIFQKHNKDFEKKVKVGEKSKASLQKYNRAKDLLSKYIKSKYRKNSFSVKDIDNQFVLNLENYLKYESTYKNKVGISHNSVVKYFQCFKTASIYGIKYNLCTTNPFLLYDKKLKIERATFLTKDELERIEAKVFTTERLEKVKDIFLFSCYTGYAPVDVEKLTKKNLIKDNDGSDWINTNRAKTNIESDVPLIPPAKGIIDKYSNIEGDKLLPIISNQKINEYLKEIADLCRIDKNLTHYVARHTFATTIALGNGVAIENVSSMMGHTNIKMTQHYAKVLDKNVKKDMEKVSEKYS</sequence>
<comment type="similarity">
    <text evidence="1">Belongs to the 'phage' integrase family.</text>
</comment>
<dbReference type="InterPro" id="IPR002104">
    <property type="entry name" value="Integrase_catalytic"/>
</dbReference>
<organism evidence="5 6">
    <name type="scientific">Lutibacter flavus</name>
    <dbReference type="NCBI Taxonomy" id="691689"/>
    <lineage>
        <taxon>Bacteria</taxon>
        <taxon>Pseudomonadati</taxon>
        <taxon>Bacteroidota</taxon>
        <taxon>Flavobacteriia</taxon>
        <taxon>Flavobacteriales</taxon>
        <taxon>Flavobacteriaceae</taxon>
        <taxon>Lutibacter</taxon>
    </lineage>
</organism>
<dbReference type="InterPro" id="IPR050090">
    <property type="entry name" value="Tyrosine_recombinase_XerCD"/>
</dbReference>
<dbReference type="InterPro" id="IPR013762">
    <property type="entry name" value="Integrase-like_cat_sf"/>
</dbReference>
<feature type="domain" description="Tyr recombinase" evidence="4">
    <location>
        <begin position="226"/>
        <end position="400"/>
    </location>
</feature>
<dbReference type="Proteomes" id="UP000198412">
    <property type="component" value="Unassembled WGS sequence"/>
</dbReference>
<reference evidence="6" key="1">
    <citation type="submission" date="2017-06" db="EMBL/GenBank/DDBJ databases">
        <authorList>
            <person name="Varghese N."/>
            <person name="Submissions S."/>
        </authorList>
    </citation>
    <scope>NUCLEOTIDE SEQUENCE [LARGE SCALE GENOMIC DNA]</scope>
    <source>
        <strain evidence="6">DSM 27993</strain>
    </source>
</reference>
<dbReference type="EMBL" id="FZNX01000003">
    <property type="protein sequence ID" value="SNR58681.1"/>
    <property type="molecule type" value="Genomic_DNA"/>
</dbReference>
<dbReference type="InterPro" id="IPR035386">
    <property type="entry name" value="Arm-DNA-bind_5"/>
</dbReference>
<dbReference type="Gene3D" id="1.10.443.10">
    <property type="entry name" value="Intergrase catalytic core"/>
    <property type="match status" value="1"/>
</dbReference>
<dbReference type="GO" id="GO:0015074">
    <property type="term" value="P:DNA integration"/>
    <property type="evidence" value="ECO:0007669"/>
    <property type="project" value="InterPro"/>
</dbReference>
<evidence type="ECO:0000259" key="4">
    <source>
        <dbReference type="PROSITE" id="PS51898"/>
    </source>
</evidence>
<dbReference type="InterPro" id="IPR010998">
    <property type="entry name" value="Integrase_recombinase_N"/>
</dbReference>
<dbReference type="CDD" id="cd01185">
    <property type="entry name" value="INTN1_C_like"/>
    <property type="match status" value="1"/>
</dbReference>
<dbReference type="Pfam" id="PF13102">
    <property type="entry name" value="Phage_int_SAM_5"/>
    <property type="match status" value="1"/>
</dbReference>
<gene>
    <name evidence="5" type="ORF">SAMN04488111_1853</name>
</gene>
<evidence type="ECO:0000256" key="2">
    <source>
        <dbReference type="ARBA" id="ARBA00023125"/>
    </source>
</evidence>